<protein>
    <recommendedName>
        <fullName evidence="16">Leucine-rich repeat-containing N-terminal plant-type domain-containing protein</fullName>
    </recommendedName>
</protein>
<organism evidence="14 15">
    <name type="scientific">Flemingia macrophylla</name>
    <dbReference type="NCBI Taxonomy" id="520843"/>
    <lineage>
        <taxon>Eukaryota</taxon>
        <taxon>Viridiplantae</taxon>
        <taxon>Streptophyta</taxon>
        <taxon>Embryophyta</taxon>
        <taxon>Tracheophyta</taxon>
        <taxon>Spermatophyta</taxon>
        <taxon>Magnoliopsida</taxon>
        <taxon>eudicotyledons</taxon>
        <taxon>Gunneridae</taxon>
        <taxon>Pentapetalae</taxon>
        <taxon>rosids</taxon>
        <taxon>fabids</taxon>
        <taxon>Fabales</taxon>
        <taxon>Fabaceae</taxon>
        <taxon>Papilionoideae</taxon>
        <taxon>50 kb inversion clade</taxon>
        <taxon>NPAAA clade</taxon>
        <taxon>indigoferoid/millettioid clade</taxon>
        <taxon>Phaseoleae</taxon>
        <taxon>Flemingia</taxon>
    </lineage>
</organism>
<name>A0ABD1M2R5_9FABA</name>
<dbReference type="Proteomes" id="UP001603857">
    <property type="component" value="Unassembled WGS sequence"/>
</dbReference>
<evidence type="ECO:0000256" key="2">
    <source>
        <dbReference type="ARBA" id="ARBA00004191"/>
    </source>
</evidence>
<feature type="transmembrane region" description="Helical" evidence="13">
    <location>
        <begin position="144"/>
        <end position="166"/>
    </location>
</feature>
<keyword evidence="11" id="KW-0325">Glycoprotein</keyword>
<comment type="caution">
    <text evidence="14">The sequence shown here is derived from an EMBL/GenBank/DDBJ whole genome shotgun (WGS) entry which is preliminary data.</text>
</comment>
<evidence type="ECO:0000256" key="10">
    <source>
        <dbReference type="ARBA" id="ARBA00023157"/>
    </source>
</evidence>
<evidence type="ECO:0000313" key="14">
    <source>
        <dbReference type="EMBL" id="KAL2330059.1"/>
    </source>
</evidence>
<evidence type="ECO:0000256" key="11">
    <source>
        <dbReference type="ARBA" id="ARBA00023180"/>
    </source>
</evidence>
<dbReference type="GO" id="GO:0016020">
    <property type="term" value="C:membrane"/>
    <property type="evidence" value="ECO:0007669"/>
    <property type="project" value="UniProtKB-SubCell"/>
</dbReference>
<evidence type="ECO:0000256" key="13">
    <source>
        <dbReference type="SAM" id="Phobius"/>
    </source>
</evidence>
<dbReference type="InterPro" id="IPR003591">
    <property type="entry name" value="Leu-rich_rpt_typical-subtyp"/>
</dbReference>
<evidence type="ECO:0000256" key="7">
    <source>
        <dbReference type="ARBA" id="ARBA00022737"/>
    </source>
</evidence>
<keyword evidence="6" id="KW-0732">Signal</keyword>
<dbReference type="InterPro" id="IPR050647">
    <property type="entry name" value="Plant_LRR-RLKs"/>
</dbReference>
<accession>A0ABD1M2R5</accession>
<evidence type="ECO:0000256" key="8">
    <source>
        <dbReference type="ARBA" id="ARBA00022821"/>
    </source>
</evidence>
<comment type="subcellular location">
    <subcellularLocation>
        <location evidence="1">Membrane</location>
        <topology evidence="1">Peripheral membrane protein</topology>
    </subcellularLocation>
    <subcellularLocation>
        <location evidence="2">Secreted</location>
        <location evidence="2">Cell wall</location>
    </subcellularLocation>
</comment>
<dbReference type="InterPro" id="IPR001611">
    <property type="entry name" value="Leu-rich_rpt"/>
</dbReference>
<dbReference type="GO" id="GO:0006952">
    <property type="term" value="P:defense response"/>
    <property type="evidence" value="ECO:0007669"/>
    <property type="project" value="UniProtKB-KW"/>
</dbReference>
<keyword evidence="10" id="KW-1015">Disulfide bond</keyword>
<dbReference type="Pfam" id="PF00560">
    <property type="entry name" value="LRR_1"/>
    <property type="match status" value="1"/>
</dbReference>
<dbReference type="InterPro" id="IPR032675">
    <property type="entry name" value="LRR_dom_sf"/>
</dbReference>
<evidence type="ECO:0000256" key="4">
    <source>
        <dbReference type="ARBA" id="ARBA00022525"/>
    </source>
</evidence>
<dbReference type="AlphaFoldDB" id="A0ABD1M2R5"/>
<dbReference type="PRINTS" id="PR00019">
    <property type="entry name" value="LEURICHRPT"/>
</dbReference>
<keyword evidence="15" id="KW-1185">Reference proteome</keyword>
<evidence type="ECO:0008006" key="16">
    <source>
        <dbReference type="Google" id="ProtNLM"/>
    </source>
</evidence>
<keyword evidence="3" id="KW-0134">Cell wall</keyword>
<keyword evidence="4" id="KW-0964">Secreted</keyword>
<evidence type="ECO:0000256" key="12">
    <source>
        <dbReference type="ARBA" id="ARBA00038043"/>
    </source>
</evidence>
<keyword evidence="5" id="KW-0433">Leucine-rich repeat</keyword>
<evidence type="ECO:0000256" key="6">
    <source>
        <dbReference type="ARBA" id="ARBA00022729"/>
    </source>
</evidence>
<keyword evidence="13" id="KW-1133">Transmembrane helix</keyword>
<dbReference type="SMART" id="SM00369">
    <property type="entry name" value="LRR_TYP"/>
    <property type="match status" value="3"/>
</dbReference>
<evidence type="ECO:0000256" key="5">
    <source>
        <dbReference type="ARBA" id="ARBA00022614"/>
    </source>
</evidence>
<sequence length="382" mass="41828">MSGSNFIAFYTQDDSDVMCTFVSSSLHCNSYNLQGCSKNVEEAVDILTKHIATKAENITNMGIKDDTLGVTPLLGPLTSDNKFFTFSSVERLGLSSSFGEMVALNSSKLTLNRAIPSQMGSTVNGGKEWNSMVMPAVLKQRMQFIVSNFYGTTFLVICSMVIGIVLPTPSQLQLEANAIMNSGWWNQSEAVDDPYNICTWHSIVCNRAESITEITCPVSLETWSPTQFATLNLSVFKNLERLAVANCRLEGTIPPEIGNLPKLTHLDLSNNYLSGEIPPSLGNLSLLERLIISNTNIQSTIPPLLGNLPKLSHLDLSHNQLSSEIPPSLGNLPKLTHLNLSHNYLFGEIPPLLGNLPKLVHLDLSDNYYLEGIFPPSLGNLT</sequence>
<comment type="similarity">
    <text evidence="12">Belongs to the polygalacturonase-inhibiting protein family.</text>
</comment>
<dbReference type="PANTHER" id="PTHR48056">
    <property type="entry name" value="LRR RECEPTOR-LIKE SERINE/THREONINE-PROTEIN KINASE-RELATED"/>
    <property type="match status" value="1"/>
</dbReference>
<keyword evidence="8" id="KW-0611">Plant defense</keyword>
<keyword evidence="7" id="KW-0677">Repeat</keyword>
<dbReference type="Pfam" id="PF12799">
    <property type="entry name" value="LRR_4"/>
    <property type="match status" value="1"/>
</dbReference>
<dbReference type="FunFam" id="3.80.10.10:FF:000400">
    <property type="entry name" value="Nuclear pore complex protein NUP107"/>
    <property type="match status" value="1"/>
</dbReference>
<dbReference type="Pfam" id="PF13855">
    <property type="entry name" value="LRR_8"/>
    <property type="match status" value="1"/>
</dbReference>
<keyword evidence="9 13" id="KW-0472">Membrane</keyword>
<keyword evidence="13" id="KW-0812">Transmembrane</keyword>
<reference evidence="14 15" key="1">
    <citation type="submission" date="2024-08" db="EMBL/GenBank/DDBJ databases">
        <title>Insights into the chromosomal genome structure of Flemingia macrophylla.</title>
        <authorList>
            <person name="Ding Y."/>
            <person name="Zhao Y."/>
            <person name="Bi W."/>
            <person name="Wu M."/>
            <person name="Zhao G."/>
            <person name="Gong Y."/>
            <person name="Li W."/>
            <person name="Zhang P."/>
        </authorList>
    </citation>
    <scope>NUCLEOTIDE SEQUENCE [LARGE SCALE GENOMIC DNA]</scope>
    <source>
        <strain evidence="14">DYQJB</strain>
        <tissue evidence="14">Leaf</tissue>
    </source>
</reference>
<proteinExistence type="inferred from homology"/>
<evidence type="ECO:0000256" key="1">
    <source>
        <dbReference type="ARBA" id="ARBA00004170"/>
    </source>
</evidence>
<dbReference type="EMBL" id="JBGMDY010000006">
    <property type="protein sequence ID" value="KAL2330059.1"/>
    <property type="molecule type" value="Genomic_DNA"/>
</dbReference>
<gene>
    <name evidence="14" type="ORF">Fmac_017640</name>
</gene>
<evidence type="ECO:0000256" key="3">
    <source>
        <dbReference type="ARBA" id="ARBA00022512"/>
    </source>
</evidence>
<evidence type="ECO:0000313" key="15">
    <source>
        <dbReference type="Proteomes" id="UP001603857"/>
    </source>
</evidence>
<dbReference type="PROSITE" id="PS51450">
    <property type="entry name" value="LRR"/>
    <property type="match status" value="3"/>
</dbReference>
<evidence type="ECO:0000256" key="9">
    <source>
        <dbReference type="ARBA" id="ARBA00023136"/>
    </source>
</evidence>
<dbReference type="SUPFAM" id="SSF52058">
    <property type="entry name" value="L domain-like"/>
    <property type="match status" value="1"/>
</dbReference>
<dbReference type="Gene3D" id="3.80.10.10">
    <property type="entry name" value="Ribonuclease Inhibitor"/>
    <property type="match status" value="2"/>
</dbReference>
<dbReference type="InterPro" id="IPR025875">
    <property type="entry name" value="Leu-rich_rpt_4"/>
</dbReference>